<evidence type="ECO:0000256" key="1">
    <source>
        <dbReference type="SAM" id="MobiDB-lite"/>
    </source>
</evidence>
<feature type="region of interest" description="Disordered" evidence="1">
    <location>
        <begin position="1"/>
        <end position="98"/>
    </location>
</feature>
<accession>A0ABW2BTP5</accession>
<organism evidence="2 3">
    <name type="scientific">Methylobacterium komagatae</name>
    <dbReference type="NCBI Taxonomy" id="374425"/>
    <lineage>
        <taxon>Bacteria</taxon>
        <taxon>Pseudomonadati</taxon>
        <taxon>Pseudomonadota</taxon>
        <taxon>Alphaproteobacteria</taxon>
        <taxon>Hyphomicrobiales</taxon>
        <taxon>Methylobacteriaceae</taxon>
        <taxon>Methylobacterium</taxon>
    </lineage>
</organism>
<protein>
    <submittedName>
        <fullName evidence="2">Stability/partitioning determinant</fullName>
    </submittedName>
</protein>
<dbReference type="Proteomes" id="UP001596292">
    <property type="component" value="Unassembled WGS sequence"/>
</dbReference>
<sequence length="133" mass="14718">MMTTKPRASLGFGDDDDAPNPAEALKNFDPKAFQTPKPRPSNDRPDKDTIRKAGELAGFKSREGDKPAKEAAPAARAKPPRRQRHLTGRSEQVNLRATPEMKARFQALAEAHFATDADAFERAIELLEKHARS</sequence>
<gene>
    <name evidence="2" type="ORF">ACFQE0_27420</name>
</gene>
<feature type="compositionally biased region" description="Basic residues" evidence="1">
    <location>
        <begin position="78"/>
        <end position="87"/>
    </location>
</feature>
<reference evidence="3" key="1">
    <citation type="journal article" date="2019" name="Int. J. Syst. Evol. Microbiol.">
        <title>The Global Catalogue of Microorganisms (GCM) 10K type strain sequencing project: providing services to taxonomists for standard genome sequencing and annotation.</title>
        <authorList>
            <consortium name="The Broad Institute Genomics Platform"/>
            <consortium name="The Broad Institute Genome Sequencing Center for Infectious Disease"/>
            <person name="Wu L."/>
            <person name="Ma J."/>
        </authorList>
    </citation>
    <scope>NUCLEOTIDE SEQUENCE [LARGE SCALE GENOMIC DNA]</scope>
    <source>
        <strain evidence="3">CCUG 48316</strain>
    </source>
</reference>
<dbReference type="EMBL" id="JBHSWN010000004">
    <property type="protein sequence ID" value="MFC6792960.1"/>
    <property type="molecule type" value="Genomic_DNA"/>
</dbReference>
<keyword evidence="3" id="KW-1185">Reference proteome</keyword>
<comment type="caution">
    <text evidence="2">The sequence shown here is derived from an EMBL/GenBank/DDBJ whole genome shotgun (WGS) entry which is preliminary data.</text>
</comment>
<evidence type="ECO:0000313" key="2">
    <source>
        <dbReference type="EMBL" id="MFC6792960.1"/>
    </source>
</evidence>
<dbReference type="RefSeq" id="WP_378975832.1">
    <property type="nucleotide sequence ID" value="NZ_JBHSWN010000004.1"/>
</dbReference>
<proteinExistence type="predicted"/>
<feature type="compositionally biased region" description="Basic and acidic residues" evidence="1">
    <location>
        <begin position="40"/>
        <end position="69"/>
    </location>
</feature>
<evidence type="ECO:0000313" key="3">
    <source>
        <dbReference type="Proteomes" id="UP001596292"/>
    </source>
</evidence>
<name>A0ABW2BTP5_9HYPH</name>